<organism evidence="2 3">
    <name type="scientific">Helicobacter trogontum</name>
    <dbReference type="NCBI Taxonomy" id="50960"/>
    <lineage>
        <taxon>Bacteria</taxon>
        <taxon>Pseudomonadati</taxon>
        <taxon>Campylobacterota</taxon>
        <taxon>Epsilonproteobacteria</taxon>
        <taxon>Campylobacterales</taxon>
        <taxon>Helicobacteraceae</taxon>
        <taxon>Helicobacter</taxon>
    </lineage>
</organism>
<dbReference type="RefSeq" id="WP_034345495.1">
    <property type="nucleotide sequence ID" value="NZ_FZNG01000065.1"/>
</dbReference>
<evidence type="ECO:0000313" key="2">
    <source>
        <dbReference type="EMBL" id="TLD80638.1"/>
    </source>
</evidence>
<gene>
    <name evidence="2" type="ORF">LS81_009320</name>
</gene>
<accession>A0A4U8S4A1</accession>
<evidence type="ECO:0008006" key="4">
    <source>
        <dbReference type="Google" id="ProtNLM"/>
    </source>
</evidence>
<dbReference type="Proteomes" id="UP000029878">
    <property type="component" value="Unassembled WGS sequence"/>
</dbReference>
<keyword evidence="1" id="KW-0812">Transmembrane</keyword>
<evidence type="ECO:0000313" key="3">
    <source>
        <dbReference type="Proteomes" id="UP000029878"/>
    </source>
</evidence>
<comment type="caution">
    <text evidence="2">The sequence shown here is derived from an EMBL/GenBank/DDBJ whole genome shotgun (WGS) entry which is preliminary data.</text>
</comment>
<keyword evidence="1" id="KW-0472">Membrane</keyword>
<evidence type="ECO:0000256" key="1">
    <source>
        <dbReference type="SAM" id="Phobius"/>
    </source>
</evidence>
<keyword evidence="1" id="KW-1133">Transmembrane helix</keyword>
<feature type="transmembrane region" description="Helical" evidence="1">
    <location>
        <begin position="12"/>
        <end position="35"/>
    </location>
</feature>
<dbReference type="PROSITE" id="PS51257">
    <property type="entry name" value="PROKAR_LIPOPROTEIN"/>
    <property type="match status" value="1"/>
</dbReference>
<protein>
    <recommendedName>
        <fullName evidence="4">Lipoprotein</fullName>
    </recommendedName>
</protein>
<reference evidence="2 3" key="1">
    <citation type="journal article" date="2014" name="Genome Announc.">
        <title>Draft genome sequences of eight enterohepatic helicobacter species isolated from both laboratory and wild rodents.</title>
        <authorList>
            <person name="Sheh A."/>
            <person name="Shen Z."/>
            <person name="Fox J.G."/>
        </authorList>
    </citation>
    <scope>NUCLEOTIDE SEQUENCE [LARGE SCALE GENOMIC DNA]</scope>
    <source>
        <strain evidence="2 3">ATCC 700114</strain>
    </source>
</reference>
<proteinExistence type="predicted"/>
<name>A0A4U8S4A1_9HELI</name>
<dbReference type="EMBL" id="JRPL02000031">
    <property type="protein sequence ID" value="TLD80638.1"/>
    <property type="molecule type" value="Genomic_DNA"/>
</dbReference>
<dbReference type="AlphaFoldDB" id="A0A4U8S4A1"/>
<sequence>MLRFKEIFTIKRILIFLISLFFILFFIGGCSTIFIDPKIYFGYYLCNKNGYQIIYDEDLYEKLNKFDTYTGKEIIPEDLRYIRDNIQTKISSTNKIILSLVEKQYELYFDNKLVGESLDYGMSAYKIEPRGDEAGGTFSFIQELKLRCKIDRKFMKKANVNDK</sequence>